<dbReference type="EMBL" id="FR824089">
    <property type="protein sequence ID" value="CCA18070.1"/>
    <property type="molecule type" value="Genomic_DNA"/>
</dbReference>
<dbReference type="AlphaFoldDB" id="F0WAA0"/>
<dbReference type="InterPro" id="IPR013103">
    <property type="entry name" value="RVT_2"/>
</dbReference>
<dbReference type="HOGENOM" id="CLU_001650_4_2_1"/>
<reference evidence="2" key="2">
    <citation type="submission" date="2011-02" db="EMBL/GenBank/DDBJ databases">
        <authorList>
            <person name="MacLean D."/>
        </authorList>
    </citation>
    <scope>NUCLEOTIDE SEQUENCE</scope>
</reference>
<proteinExistence type="predicted"/>
<organism evidence="2">
    <name type="scientific">Albugo laibachii Nc14</name>
    <dbReference type="NCBI Taxonomy" id="890382"/>
    <lineage>
        <taxon>Eukaryota</taxon>
        <taxon>Sar</taxon>
        <taxon>Stramenopiles</taxon>
        <taxon>Oomycota</taxon>
        <taxon>Peronosporomycetes</taxon>
        <taxon>Albuginales</taxon>
        <taxon>Albuginaceae</taxon>
        <taxon>Albugo</taxon>
    </lineage>
</organism>
<gene>
    <name evidence="2" type="primary">AlNc14C44G3629</name>
    <name evidence="2" type="ORF">ALNC14_042130</name>
</gene>
<name>F0WAA0_9STRA</name>
<evidence type="ECO:0000313" key="2">
    <source>
        <dbReference type="EMBL" id="CCA18070.1"/>
    </source>
</evidence>
<protein>
    <submittedName>
        <fullName evidence="2">AlNc14C44G3629 protein</fullName>
    </submittedName>
</protein>
<evidence type="ECO:0000259" key="1">
    <source>
        <dbReference type="Pfam" id="PF07727"/>
    </source>
</evidence>
<feature type="domain" description="Reverse transcriptase Ty1/copia-type" evidence="1">
    <location>
        <begin position="115"/>
        <end position="207"/>
    </location>
</feature>
<sequence length="216" mass="24652">MMSQRKNTWMTAVSEEFKDLEEIGTKTDANGDVERYKARLVAYGNEQFFGHSQADTGLMTKMERAGTSWKWAGCICQSGKGTAFGRLHEGSKRDQDNEMDLKRYGVKDSSKLELLLKKALYGLKQAGRLRRKLLHSRLCEAGFTQCTTSRCPYLNEDKVELTIVGVYVYDLLVTETSRDAVDKFFKGMSALDMKDLGVVNKFLVFEFRWMGKLDTF</sequence>
<reference evidence="2" key="1">
    <citation type="journal article" date="2011" name="PLoS Biol.">
        <title>Gene gain and loss during evolution of obligate parasitism in the white rust pathogen of Arabidopsis thaliana.</title>
        <authorList>
            <person name="Kemen E."/>
            <person name="Gardiner A."/>
            <person name="Schultz-Larsen T."/>
            <person name="Kemen A.C."/>
            <person name="Balmuth A.L."/>
            <person name="Robert-Seilaniantz A."/>
            <person name="Bailey K."/>
            <person name="Holub E."/>
            <person name="Studholme D.J."/>
            <person name="Maclean D."/>
            <person name="Jones J.D."/>
        </authorList>
    </citation>
    <scope>NUCLEOTIDE SEQUENCE</scope>
</reference>
<accession>F0WAA0</accession>
<dbReference type="Pfam" id="PF07727">
    <property type="entry name" value="RVT_2"/>
    <property type="match status" value="1"/>
</dbReference>